<dbReference type="InterPro" id="IPR016785">
    <property type="entry name" value="ComGD"/>
</dbReference>
<keyword evidence="3" id="KW-1133">Transmembrane helix</keyword>
<evidence type="ECO:0000256" key="3">
    <source>
        <dbReference type="SAM" id="Phobius"/>
    </source>
</evidence>
<dbReference type="PIRSF" id="PIRSF021292">
    <property type="entry name" value="Competence_ComGD"/>
    <property type="match status" value="1"/>
</dbReference>
<gene>
    <name evidence="4" type="ORF">MX635_06980</name>
</gene>
<dbReference type="InterPro" id="IPR012902">
    <property type="entry name" value="N_methyl_site"/>
</dbReference>
<dbReference type="NCBIfam" id="NF040982">
    <property type="entry name" value="ComGD"/>
    <property type="match status" value="1"/>
</dbReference>
<dbReference type="GO" id="GO:0009986">
    <property type="term" value="C:cell surface"/>
    <property type="evidence" value="ECO:0007669"/>
    <property type="project" value="UniProtKB-SubCell"/>
</dbReference>
<evidence type="ECO:0000313" key="4">
    <source>
        <dbReference type="EMBL" id="MDT1974146.1"/>
    </source>
</evidence>
<dbReference type="Pfam" id="PF07963">
    <property type="entry name" value="N_methyl"/>
    <property type="match status" value="1"/>
</dbReference>
<evidence type="ECO:0000256" key="1">
    <source>
        <dbReference type="ARBA" id="ARBA00004241"/>
    </source>
</evidence>
<dbReference type="EMBL" id="JALRMR010000006">
    <property type="protein sequence ID" value="MDT1974146.1"/>
    <property type="molecule type" value="Genomic_DNA"/>
</dbReference>
<dbReference type="PROSITE" id="PS00409">
    <property type="entry name" value="PROKAR_NTER_METHYL"/>
    <property type="match status" value="1"/>
</dbReference>
<dbReference type="RefSeq" id="WP_119908270.1">
    <property type="nucleotide sequence ID" value="NZ_CP016843.1"/>
</dbReference>
<keyword evidence="3" id="KW-0472">Membrane</keyword>
<dbReference type="Proteomes" id="UP001249945">
    <property type="component" value="Unassembled WGS sequence"/>
</dbReference>
<reference evidence="4" key="1">
    <citation type="submission" date="2022-04" db="EMBL/GenBank/DDBJ databases">
        <title>Draft genome sequences of lactic acid bacteria (LAB) strains involved in meat spoilage.</title>
        <authorList>
            <person name="Palevich N."/>
        </authorList>
    </citation>
    <scope>NUCLEOTIDE SEQUENCE</scope>
    <source>
        <strain evidence="4">9-14</strain>
    </source>
</reference>
<accession>A0AAW8RES2</accession>
<evidence type="ECO:0000256" key="2">
    <source>
        <dbReference type="ARBA" id="ARBA00023287"/>
    </source>
</evidence>
<feature type="transmembrane region" description="Helical" evidence="3">
    <location>
        <begin position="27"/>
        <end position="47"/>
    </location>
</feature>
<sequence length="165" mass="18791">MPKIKGLKLMGQLLVDHLKKSNQGFTLLETVLVLIVSSIVLLMPTLIAKSVIEEVKRNLFFEEFQSKLTSMQTVALLSNERTKITVLKAGKIKCEMEGQPAHRLNKVLFLPEKLTIPTDKVFYFNSGTGNVSSFSTIYFNSSKKQYQFKFQIGSGRYFFEVLENE</sequence>
<evidence type="ECO:0000313" key="5">
    <source>
        <dbReference type="Proteomes" id="UP001249945"/>
    </source>
</evidence>
<dbReference type="AlphaFoldDB" id="A0AAW8RES2"/>
<name>A0AAW8RES2_CARDV</name>
<keyword evidence="2" id="KW-0178">Competence</keyword>
<protein>
    <submittedName>
        <fullName evidence="4">Type II secretion system GspH family protein</fullName>
    </submittedName>
</protein>
<dbReference type="GO" id="GO:0030420">
    <property type="term" value="P:establishment of competence for transformation"/>
    <property type="evidence" value="ECO:0007669"/>
    <property type="project" value="UniProtKB-KW"/>
</dbReference>
<comment type="caution">
    <text evidence="4">The sequence shown here is derived from an EMBL/GenBank/DDBJ whole genome shotgun (WGS) entry which is preliminary data.</text>
</comment>
<organism evidence="4 5">
    <name type="scientific">Carnobacterium divergens</name>
    <name type="common">Lactobacillus divergens</name>
    <dbReference type="NCBI Taxonomy" id="2748"/>
    <lineage>
        <taxon>Bacteria</taxon>
        <taxon>Bacillati</taxon>
        <taxon>Bacillota</taxon>
        <taxon>Bacilli</taxon>
        <taxon>Lactobacillales</taxon>
        <taxon>Carnobacteriaceae</taxon>
        <taxon>Carnobacterium</taxon>
    </lineage>
</organism>
<keyword evidence="3" id="KW-0812">Transmembrane</keyword>
<dbReference type="NCBIfam" id="TIGR02532">
    <property type="entry name" value="IV_pilin_GFxxxE"/>
    <property type="match status" value="1"/>
</dbReference>
<proteinExistence type="predicted"/>
<comment type="subcellular location">
    <subcellularLocation>
        <location evidence="1">Cell surface</location>
    </subcellularLocation>
</comment>